<dbReference type="PANTHER" id="PTHR37848">
    <property type="entry name" value="EXPRESSED PROTEIN"/>
    <property type="match status" value="1"/>
</dbReference>
<organism evidence="1 4">
    <name type="scientific">Adineta steineri</name>
    <dbReference type="NCBI Taxonomy" id="433720"/>
    <lineage>
        <taxon>Eukaryota</taxon>
        <taxon>Metazoa</taxon>
        <taxon>Spiralia</taxon>
        <taxon>Gnathifera</taxon>
        <taxon>Rotifera</taxon>
        <taxon>Eurotatoria</taxon>
        <taxon>Bdelloidea</taxon>
        <taxon>Adinetida</taxon>
        <taxon>Adinetidae</taxon>
        <taxon>Adineta</taxon>
    </lineage>
</organism>
<comment type="caution">
    <text evidence="1">The sequence shown here is derived from an EMBL/GenBank/DDBJ whole genome shotgun (WGS) entry which is preliminary data.</text>
</comment>
<dbReference type="EMBL" id="CAJNOI010000056">
    <property type="protein sequence ID" value="CAF0961477.1"/>
    <property type="molecule type" value="Genomic_DNA"/>
</dbReference>
<dbReference type="EMBL" id="CAJNOM010000060">
    <property type="protein sequence ID" value="CAF0950867.1"/>
    <property type="molecule type" value="Genomic_DNA"/>
</dbReference>
<sequence>MANNLTFENHPLANASLWTVPEYSVVPSDRTMSLSNNDQNLPTYDTCANPSASNINDLPPNYFDISVVPNGAVLYNIDVTPYTEASTVEIERDEKRVLSFNSLIDKNPDQLWLYFMTYLNEKPQVKIIIRGYQHKFIMAHETYYDSNGDLQTCMHDKIDEVTDFRCSIDLSSYTSERWWRVAVMPSVEAIETGEIVTLRDALEQYTLSNKKVKEIIMEKQLYGWHLVELQSQLVRLVLSTGYPNPISVNYEKFNGNITARSSSQLSRFANSRAVRCFCCLSCLCIIFCPIYGCLRRIGSTRDTIVADYVMTKPVNTFLQLNSATILDTVINLSVKSYIAH</sequence>
<name>A0A814D8B4_9BILA</name>
<proteinExistence type="predicted"/>
<evidence type="ECO:0000313" key="4">
    <source>
        <dbReference type="Proteomes" id="UP000663832"/>
    </source>
</evidence>
<evidence type="ECO:0000313" key="1">
    <source>
        <dbReference type="EMBL" id="CAF0950867.1"/>
    </source>
</evidence>
<evidence type="ECO:0000313" key="3">
    <source>
        <dbReference type="EMBL" id="CAF0961477.1"/>
    </source>
</evidence>
<dbReference type="AlphaFoldDB" id="A0A814D8B4"/>
<gene>
    <name evidence="3" type="ORF">BJG266_LOCUS13774</name>
    <name evidence="1" type="ORF">QVE165_LOCUS12207</name>
    <name evidence="2" type="ORF">QVE165_LOCUS12511</name>
</gene>
<accession>A0A814D8B4</accession>
<dbReference type="EMBL" id="CAJNOM010000062">
    <property type="protein sequence ID" value="CAF0956454.1"/>
    <property type="molecule type" value="Genomic_DNA"/>
</dbReference>
<dbReference type="OrthoDB" id="10025849at2759"/>
<dbReference type="PANTHER" id="PTHR37848:SF1">
    <property type="entry name" value="SUN DOMAIN-CONTAINING PROTEIN"/>
    <property type="match status" value="1"/>
</dbReference>
<dbReference type="Proteomes" id="UP000663877">
    <property type="component" value="Unassembled WGS sequence"/>
</dbReference>
<reference evidence="1" key="1">
    <citation type="submission" date="2021-02" db="EMBL/GenBank/DDBJ databases">
        <authorList>
            <person name="Nowell W R."/>
        </authorList>
    </citation>
    <scope>NUCLEOTIDE SEQUENCE</scope>
</reference>
<protein>
    <submittedName>
        <fullName evidence="1">Uncharacterized protein</fullName>
    </submittedName>
</protein>
<evidence type="ECO:0000313" key="2">
    <source>
        <dbReference type="EMBL" id="CAF0956454.1"/>
    </source>
</evidence>
<dbReference type="Proteomes" id="UP000663832">
    <property type="component" value="Unassembled WGS sequence"/>
</dbReference>
<keyword evidence="4" id="KW-1185">Reference proteome</keyword>